<keyword evidence="1" id="KW-0479">Metal-binding</keyword>
<dbReference type="AlphaFoldDB" id="A0A2J6QYA4"/>
<dbReference type="Proteomes" id="UP000235786">
    <property type="component" value="Unassembled WGS sequence"/>
</dbReference>
<proteinExistence type="predicted"/>
<dbReference type="PROSITE" id="PS50157">
    <property type="entry name" value="ZINC_FINGER_C2H2_2"/>
    <property type="match status" value="1"/>
</dbReference>
<dbReference type="Gene3D" id="3.30.160.60">
    <property type="entry name" value="Classic Zinc Finger"/>
    <property type="match status" value="1"/>
</dbReference>
<evidence type="ECO:0000313" key="4">
    <source>
        <dbReference type="EMBL" id="PMD31247.1"/>
    </source>
</evidence>
<dbReference type="EMBL" id="KZ613963">
    <property type="protein sequence ID" value="PMD31247.1"/>
    <property type="molecule type" value="Genomic_DNA"/>
</dbReference>
<dbReference type="InterPro" id="IPR013087">
    <property type="entry name" value="Znf_C2H2_type"/>
</dbReference>
<organism evidence="4 5">
    <name type="scientific">Hyaloscypha variabilis (strain UAMH 11265 / GT02V1 / F)</name>
    <name type="common">Meliniomyces variabilis</name>
    <dbReference type="NCBI Taxonomy" id="1149755"/>
    <lineage>
        <taxon>Eukaryota</taxon>
        <taxon>Fungi</taxon>
        <taxon>Dikarya</taxon>
        <taxon>Ascomycota</taxon>
        <taxon>Pezizomycotina</taxon>
        <taxon>Leotiomycetes</taxon>
        <taxon>Helotiales</taxon>
        <taxon>Hyaloscyphaceae</taxon>
        <taxon>Hyaloscypha</taxon>
        <taxon>Hyaloscypha variabilis</taxon>
    </lineage>
</organism>
<dbReference type="PROSITE" id="PS00028">
    <property type="entry name" value="ZINC_FINGER_C2H2_1"/>
    <property type="match status" value="2"/>
</dbReference>
<dbReference type="SMART" id="SM00355">
    <property type="entry name" value="ZnF_C2H2"/>
    <property type="match status" value="3"/>
</dbReference>
<evidence type="ECO:0000256" key="2">
    <source>
        <dbReference type="SAM" id="MobiDB-lite"/>
    </source>
</evidence>
<feature type="compositionally biased region" description="Basic and acidic residues" evidence="2">
    <location>
        <begin position="12"/>
        <end position="23"/>
    </location>
</feature>
<dbReference type="GO" id="GO:0008270">
    <property type="term" value="F:zinc ion binding"/>
    <property type="evidence" value="ECO:0007669"/>
    <property type="project" value="UniProtKB-KW"/>
</dbReference>
<accession>A0A2J6QYA4</accession>
<keyword evidence="1" id="KW-0862">Zinc</keyword>
<protein>
    <recommendedName>
        <fullName evidence="3">C2H2-type domain-containing protein</fullName>
    </recommendedName>
</protein>
<evidence type="ECO:0000259" key="3">
    <source>
        <dbReference type="PROSITE" id="PS50157"/>
    </source>
</evidence>
<keyword evidence="5" id="KW-1185">Reference proteome</keyword>
<evidence type="ECO:0000256" key="1">
    <source>
        <dbReference type="PROSITE-ProRule" id="PRU00042"/>
    </source>
</evidence>
<keyword evidence="1" id="KW-0863">Zinc-finger</keyword>
<gene>
    <name evidence="4" type="ORF">L207DRAFT_519519</name>
</gene>
<reference evidence="4 5" key="1">
    <citation type="submission" date="2016-04" db="EMBL/GenBank/DDBJ databases">
        <title>A degradative enzymes factory behind the ericoid mycorrhizal symbiosis.</title>
        <authorList>
            <consortium name="DOE Joint Genome Institute"/>
            <person name="Martino E."/>
            <person name="Morin E."/>
            <person name="Grelet G."/>
            <person name="Kuo A."/>
            <person name="Kohler A."/>
            <person name="Daghino S."/>
            <person name="Barry K."/>
            <person name="Choi C."/>
            <person name="Cichocki N."/>
            <person name="Clum A."/>
            <person name="Copeland A."/>
            <person name="Hainaut M."/>
            <person name="Haridas S."/>
            <person name="Labutti K."/>
            <person name="Lindquist E."/>
            <person name="Lipzen A."/>
            <person name="Khouja H.-R."/>
            <person name="Murat C."/>
            <person name="Ohm R."/>
            <person name="Olson A."/>
            <person name="Spatafora J."/>
            <person name="Veneault-Fourrey C."/>
            <person name="Henrissat B."/>
            <person name="Grigoriev I."/>
            <person name="Martin F."/>
            <person name="Perotto S."/>
        </authorList>
    </citation>
    <scope>NUCLEOTIDE SEQUENCE [LARGE SCALE GENOMIC DNA]</scope>
    <source>
        <strain evidence="4 5">F</strain>
    </source>
</reference>
<feature type="compositionally biased region" description="Low complexity" evidence="2">
    <location>
        <begin position="28"/>
        <end position="56"/>
    </location>
</feature>
<feature type="domain" description="C2H2-type" evidence="3">
    <location>
        <begin position="156"/>
        <end position="181"/>
    </location>
</feature>
<evidence type="ECO:0000313" key="5">
    <source>
        <dbReference type="Proteomes" id="UP000235786"/>
    </source>
</evidence>
<name>A0A2J6QYA4_HYAVF</name>
<sequence>MATSCSPITAKHVADEGSVRDSPETLFSFASSISSPSLDNESTNSSISSFSQQTASPESGDAPASDQRSATILPHCTPPVGINNMLAVPRSPSNSRFSCPQCPRKFSTLVKASHHCQSYRHAHCCSNPGCRWSYRLHKDLLRHSATHNIPESRKRYPCPVAGCSDTVSRQDLLKRHVERFH</sequence>
<feature type="region of interest" description="Disordered" evidence="2">
    <location>
        <begin position="1"/>
        <end position="74"/>
    </location>
</feature>
<dbReference type="OrthoDB" id="3535493at2759"/>
<dbReference type="STRING" id="1149755.A0A2J6QYA4"/>